<sequence>MMGVSRVTVQPQRLKMSARSLNRQRLIGDSPQKTGWPDRDCDSLWVQVLKHNYISKEIFLNMKNKHGYAIMKALFALKDSFEFRLEDENSFLWFTNWSWNIMDNNYWKWVYHIPSPEKVKFFLWTTLHKSFLRDQYCVFMHNLSHPTRTITWNAHKDNNMILNVDDSSLGNPDILDFGGLIRNTNGAWVHGFAGNVGYFNIVHVELMTLYHDLRKA</sequence>
<gene>
    <name evidence="1" type="ORF">KIW84_064510</name>
</gene>
<dbReference type="Gramene" id="Psat06G0451000-T1">
    <property type="protein sequence ID" value="KAI5399153.1"/>
    <property type="gene ID" value="KIW84_064510"/>
</dbReference>
<comment type="caution">
    <text evidence="1">The sequence shown here is derived from an EMBL/GenBank/DDBJ whole genome shotgun (WGS) entry which is preliminary data.</text>
</comment>
<organism evidence="1 2">
    <name type="scientific">Pisum sativum</name>
    <name type="common">Garden pea</name>
    <name type="synonym">Lathyrus oleraceus</name>
    <dbReference type="NCBI Taxonomy" id="3888"/>
    <lineage>
        <taxon>Eukaryota</taxon>
        <taxon>Viridiplantae</taxon>
        <taxon>Streptophyta</taxon>
        <taxon>Embryophyta</taxon>
        <taxon>Tracheophyta</taxon>
        <taxon>Spermatophyta</taxon>
        <taxon>Magnoliopsida</taxon>
        <taxon>eudicotyledons</taxon>
        <taxon>Gunneridae</taxon>
        <taxon>Pentapetalae</taxon>
        <taxon>rosids</taxon>
        <taxon>fabids</taxon>
        <taxon>Fabales</taxon>
        <taxon>Fabaceae</taxon>
        <taxon>Papilionoideae</taxon>
        <taxon>50 kb inversion clade</taxon>
        <taxon>NPAAA clade</taxon>
        <taxon>Hologalegina</taxon>
        <taxon>IRL clade</taxon>
        <taxon>Fabeae</taxon>
        <taxon>Lathyrus</taxon>
    </lineage>
</organism>
<evidence type="ECO:0008006" key="3">
    <source>
        <dbReference type="Google" id="ProtNLM"/>
    </source>
</evidence>
<dbReference type="CDD" id="cd06222">
    <property type="entry name" value="RNase_H_like"/>
    <property type="match status" value="1"/>
</dbReference>
<keyword evidence="2" id="KW-1185">Reference proteome</keyword>
<accession>A0A9D4WCT3</accession>
<name>A0A9D4WCT3_PEA</name>
<proteinExistence type="predicted"/>
<reference evidence="1 2" key="1">
    <citation type="journal article" date="2022" name="Nat. Genet.">
        <title>Improved pea reference genome and pan-genome highlight genomic features and evolutionary characteristics.</title>
        <authorList>
            <person name="Yang T."/>
            <person name="Liu R."/>
            <person name="Luo Y."/>
            <person name="Hu S."/>
            <person name="Wang D."/>
            <person name="Wang C."/>
            <person name="Pandey M.K."/>
            <person name="Ge S."/>
            <person name="Xu Q."/>
            <person name="Li N."/>
            <person name="Li G."/>
            <person name="Huang Y."/>
            <person name="Saxena R.K."/>
            <person name="Ji Y."/>
            <person name="Li M."/>
            <person name="Yan X."/>
            <person name="He Y."/>
            <person name="Liu Y."/>
            <person name="Wang X."/>
            <person name="Xiang C."/>
            <person name="Varshney R.K."/>
            <person name="Ding H."/>
            <person name="Gao S."/>
            <person name="Zong X."/>
        </authorList>
    </citation>
    <scope>NUCLEOTIDE SEQUENCE [LARGE SCALE GENOMIC DNA]</scope>
    <source>
        <strain evidence="1 2">cv. Zhongwan 6</strain>
    </source>
</reference>
<dbReference type="EMBL" id="JAMSHJ010000006">
    <property type="protein sequence ID" value="KAI5399153.1"/>
    <property type="molecule type" value="Genomic_DNA"/>
</dbReference>
<protein>
    <recommendedName>
        <fullName evidence="3">Reverse transcriptase zinc-binding domain-containing protein</fullName>
    </recommendedName>
</protein>
<dbReference type="Proteomes" id="UP001058974">
    <property type="component" value="Chromosome 6"/>
</dbReference>
<dbReference type="InterPro" id="IPR044730">
    <property type="entry name" value="RNase_H-like_dom_plant"/>
</dbReference>
<evidence type="ECO:0000313" key="1">
    <source>
        <dbReference type="EMBL" id="KAI5399153.1"/>
    </source>
</evidence>
<dbReference type="AlphaFoldDB" id="A0A9D4WCT3"/>
<evidence type="ECO:0000313" key="2">
    <source>
        <dbReference type="Proteomes" id="UP001058974"/>
    </source>
</evidence>